<keyword evidence="2" id="KW-1185">Reference proteome</keyword>
<dbReference type="EMBL" id="CM047907">
    <property type="protein sequence ID" value="KAJ0084001.1"/>
    <property type="molecule type" value="Genomic_DNA"/>
</dbReference>
<evidence type="ECO:0000313" key="2">
    <source>
        <dbReference type="Proteomes" id="UP001164250"/>
    </source>
</evidence>
<proteinExistence type="predicted"/>
<name>A0ACC1AE33_9ROSI</name>
<reference evidence="2" key="1">
    <citation type="journal article" date="2023" name="G3 (Bethesda)">
        <title>Genome assembly and association tests identify interacting loci associated with vigor, precocity, and sex in interspecific pistachio rootstocks.</title>
        <authorList>
            <person name="Palmer W."/>
            <person name="Jacygrad E."/>
            <person name="Sagayaradj S."/>
            <person name="Cavanaugh K."/>
            <person name="Han R."/>
            <person name="Bertier L."/>
            <person name="Beede B."/>
            <person name="Kafkas S."/>
            <person name="Golino D."/>
            <person name="Preece J."/>
            <person name="Michelmore R."/>
        </authorList>
    </citation>
    <scope>NUCLEOTIDE SEQUENCE [LARGE SCALE GENOMIC DNA]</scope>
</reference>
<organism evidence="1 2">
    <name type="scientific">Pistacia atlantica</name>
    <dbReference type="NCBI Taxonomy" id="434234"/>
    <lineage>
        <taxon>Eukaryota</taxon>
        <taxon>Viridiplantae</taxon>
        <taxon>Streptophyta</taxon>
        <taxon>Embryophyta</taxon>
        <taxon>Tracheophyta</taxon>
        <taxon>Spermatophyta</taxon>
        <taxon>Magnoliopsida</taxon>
        <taxon>eudicotyledons</taxon>
        <taxon>Gunneridae</taxon>
        <taxon>Pentapetalae</taxon>
        <taxon>rosids</taxon>
        <taxon>malvids</taxon>
        <taxon>Sapindales</taxon>
        <taxon>Anacardiaceae</taxon>
        <taxon>Pistacia</taxon>
    </lineage>
</organism>
<accession>A0ACC1AE33</accession>
<gene>
    <name evidence="1" type="ORF">Patl1_30039</name>
</gene>
<protein>
    <submittedName>
        <fullName evidence="1">Uncharacterized protein</fullName>
    </submittedName>
</protein>
<dbReference type="Proteomes" id="UP001164250">
    <property type="component" value="Chromosome 11"/>
</dbReference>
<evidence type="ECO:0000313" key="1">
    <source>
        <dbReference type="EMBL" id="KAJ0084001.1"/>
    </source>
</evidence>
<sequence length="51" mass="5893">MTLFNLKIMQFSLHIKCVTWGHGVNHLNTTSLETRIIREANKSCLKVKHPC</sequence>
<comment type="caution">
    <text evidence="1">The sequence shown here is derived from an EMBL/GenBank/DDBJ whole genome shotgun (WGS) entry which is preliminary data.</text>
</comment>